<dbReference type="EMBL" id="JBHLXJ010000015">
    <property type="protein sequence ID" value="MFC0351028.1"/>
    <property type="molecule type" value="Genomic_DNA"/>
</dbReference>
<evidence type="ECO:0000313" key="6">
    <source>
        <dbReference type="Proteomes" id="UP001589844"/>
    </source>
</evidence>
<keyword evidence="3" id="KW-0597">Phosphoprotein</keyword>
<dbReference type="Gene3D" id="3.30.565.10">
    <property type="entry name" value="Histidine kinase-like ATPase, C-terminal domain"/>
    <property type="match status" value="1"/>
</dbReference>
<dbReference type="Gene3D" id="2.60.40.10">
    <property type="entry name" value="Immunoglobulins"/>
    <property type="match status" value="1"/>
</dbReference>
<dbReference type="Gene3D" id="3.30.450.40">
    <property type="match status" value="1"/>
</dbReference>
<dbReference type="Pfam" id="PF07494">
    <property type="entry name" value="Reg_prop"/>
    <property type="match status" value="2"/>
</dbReference>
<dbReference type="PRINTS" id="PR00344">
    <property type="entry name" value="BCTRLSENSOR"/>
</dbReference>
<dbReference type="InterPro" id="IPR011110">
    <property type="entry name" value="Reg_prop"/>
</dbReference>
<dbReference type="SMART" id="SM00387">
    <property type="entry name" value="HATPase_c"/>
    <property type="match status" value="1"/>
</dbReference>
<dbReference type="SUPFAM" id="SSF63829">
    <property type="entry name" value="Calcium-dependent phosphotriesterase"/>
    <property type="match status" value="2"/>
</dbReference>
<dbReference type="SUPFAM" id="SSF55874">
    <property type="entry name" value="ATPase domain of HSP90 chaperone/DNA topoisomerase II/histidine kinase"/>
    <property type="match status" value="1"/>
</dbReference>
<dbReference type="InterPro" id="IPR029016">
    <property type="entry name" value="GAF-like_dom_sf"/>
</dbReference>
<comment type="catalytic activity">
    <reaction evidence="1">
        <text>ATP + protein L-histidine = ADP + protein N-phospho-L-histidine.</text>
        <dbReference type="EC" id="2.7.13.3"/>
    </reaction>
</comment>
<dbReference type="Pfam" id="PF02518">
    <property type="entry name" value="HATPase_c"/>
    <property type="match status" value="1"/>
</dbReference>
<dbReference type="Gene3D" id="1.10.287.130">
    <property type="match status" value="1"/>
</dbReference>
<dbReference type="Pfam" id="PF07495">
    <property type="entry name" value="Y_Y_Y"/>
    <property type="match status" value="1"/>
</dbReference>
<evidence type="ECO:0000256" key="3">
    <source>
        <dbReference type="ARBA" id="ARBA00022553"/>
    </source>
</evidence>
<reference evidence="5 6" key="1">
    <citation type="submission" date="2024-09" db="EMBL/GenBank/DDBJ databases">
        <authorList>
            <person name="Sun Q."/>
            <person name="Mori K."/>
        </authorList>
    </citation>
    <scope>NUCLEOTIDE SEQUENCE [LARGE SCALE GENOMIC DNA]</scope>
    <source>
        <strain evidence="5 6">CCM 8677</strain>
    </source>
</reference>
<dbReference type="SUPFAM" id="SSF55781">
    <property type="entry name" value="GAF domain-like"/>
    <property type="match status" value="1"/>
</dbReference>
<evidence type="ECO:0000259" key="4">
    <source>
        <dbReference type="PROSITE" id="PS50109"/>
    </source>
</evidence>
<dbReference type="CDD" id="cd00082">
    <property type="entry name" value="HisKA"/>
    <property type="match status" value="1"/>
</dbReference>
<dbReference type="InterPro" id="IPR011123">
    <property type="entry name" value="Y_Y_Y"/>
</dbReference>
<dbReference type="InterPro" id="IPR036890">
    <property type="entry name" value="HATPase_C_sf"/>
</dbReference>
<dbReference type="PANTHER" id="PTHR43547:SF2">
    <property type="entry name" value="HYBRID SIGNAL TRANSDUCTION HISTIDINE KINASE C"/>
    <property type="match status" value="1"/>
</dbReference>
<sequence length="1346" mass="150295">MRRYSIFLSAVFFRFCLVVRSQFSYFLFRFLLCSVLLFLQSGTAAWADSIQSLRFSHLTQEHGLPSSSVMSMLQDKQGFMWLGTANGLARYDGRQIKTFDYEEKNPTTISNPLVTALLEDDDAVLWIGTRSGFDRLDLRTETVQRQAIPQDLSLQNRRVSGIVAGIDKKLWIAMYGGLYLFDTQTRQFTLWKSSDTRLQGRIFALISDGRGGVWLGQGNQVAHIDQRAQLDLVFSTMDNVTAMENSPVDLQVRSLAFDSQQRLWVGMESDLQVWHVDQKTPRRDPLRHQFELDAIVVRSIVRDSDGAMWIGQGGQSGISKWVNGTTKLTRYTHSRAIPSSLNSGAVQSIIQDSNGSLWIGTSDGGAAQADLRSKRFSLYLNESVGDKNLASPVAMAISFMSDHQAWVGTYSNGLVRLNLDTGEVKKIPESQMPLSKIKTQLLAPDGKLWVGGDGGLFVYDSQRQLTQEIALNNQLAAGASISSLVIDQNGDLWAGSALGLYRIKNALGRDVGAVYPVKSYRSDSQLAGALGHDVVDSLLVDDKGKLWVGTKGGLYLWQPLTENFLAVIRPDKLIPHPDKLAIQAMRQDRQKRIWLATEIGLFDMTEYQGEWYVRSWSHVKNMPQGGFDSVQDAVNGEIWLGNDLGLTRLVPEQNTARFYPALTHFGAGINFGASARGPDGSLYFGTKGLIRFLPEELRDNLRAPKVVLSDILIFNRSLHAQGATKNTSSPSENKKADDTESYWRQLLNKLSGRNPEQTSLEEIGVSGALHLARHIKLTHKHAMVSFQLSALQYFNRNQNRYAWKLEGSDLDWIDGLGEQGTATYTNLNPGHYQLFARAANPDGVWSDSTLLLEVEVLPPFWRTWWWYTMLMLIASAAIFMMYRLRMKSFNANQIYLEQEVAARTSEAVEQREIAERAKQDIALLSAMGREITASLDSSMIQQVLYQNVSKLIGSMSFGIGMLDWDKRQIEFRFVVAEGKTVTAYQRSLDAQEQPASCCVLSAKEIKIDEYPIDSREFESFDLFYLDGSKVPPARSGIFAPMIVKSKVIGLLCLQSERSHAFTSRDLDILRTLAAYAAIAFDNAEAYQYLQMTQAKLVEQEKLAALGSLVAGVAHELNTPLGNSLLTASTMQEMSSKFLAEVETGKMRRSSLDVFARATETSSTLLVRNLSTASDLITSFKQIAVDQTSDQRRQFNLRTVSEEIALTMSNRIKREEHELKIDMPEVILMDSYPGPYGQVLSNMIMNAIIHAFDGRKHGVMNLKAEFINDKQVQIIFSDNGRGVSELNLNKIFDPFFTTRLGQGGSGLGLHICYNIVSSVLGGSIEVRSTEGRGTSFDIILPLTAPQR</sequence>
<keyword evidence="6" id="KW-1185">Reference proteome</keyword>
<comment type="caution">
    <text evidence="5">The sequence shown here is derived from an EMBL/GenBank/DDBJ whole genome shotgun (WGS) entry which is preliminary data.</text>
</comment>
<dbReference type="InterPro" id="IPR036097">
    <property type="entry name" value="HisK_dim/P_sf"/>
</dbReference>
<proteinExistence type="predicted"/>
<dbReference type="InterPro" id="IPR005467">
    <property type="entry name" value="His_kinase_dom"/>
</dbReference>
<dbReference type="EC" id="2.7.13.3" evidence="2"/>
<dbReference type="InterPro" id="IPR004358">
    <property type="entry name" value="Sig_transdc_His_kin-like_C"/>
</dbReference>
<organism evidence="5 6">
    <name type="scientific">Undibacterium danionis</name>
    <dbReference type="NCBI Taxonomy" id="1812100"/>
    <lineage>
        <taxon>Bacteria</taxon>
        <taxon>Pseudomonadati</taxon>
        <taxon>Pseudomonadota</taxon>
        <taxon>Betaproteobacteria</taxon>
        <taxon>Burkholderiales</taxon>
        <taxon>Oxalobacteraceae</taxon>
        <taxon>Undibacterium</taxon>
    </lineage>
</organism>
<dbReference type="InterPro" id="IPR015943">
    <property type="entry name" value="WD40/YVTN_repeat-like_dom_sf"/>
</dbReference>
<gene>
    <name evidence="5" type="ORF">ACFFJH_14515</name>
</gene>
<protein>
    <recommendedName>
        <fullName evidence="2">histidine kinase</fullName>
        <ecNumber evidence="2">2.7.13.3</ecNumber>
    </recommendedName>
</protein>
<dbReference type="Gene3D" id="2.130.10.10">
    <property type="entry name" value="YVTN repeat-like/Quinoprotein amine dehydrogenase"/>
    <property type="match status" value="3"/>
</dbReference>
<feature type="domain" description="Histidine kinase" evidence="4">
    <location>
        <begin position="1111"/>
        <end position="1343"/>
    </location>
</feature>
<dbReference type="InterPro" id="IPR013783">
    <property type="entry name" value="Ig-like_fold"/>
</dbReference>
<dbReference type="Proteomes" id="UP001589844">
    <property type="component" value="Unassembled WGS sequence"/>
</dbReference>
<name>A0ABV6IGT2_9BURK</name>
<dbReference type="PROSITE" id="PS50109">
    <property type="entry name" value="HIS_KIN"/>
    <property type="match status" value="1"/>
</dbReference>
<evidence type="ECO:0000256" key="2">
    <source>
        <dbReference type="ARBA" id="ARBA00012438"/>
    </source>
</evidence>
<dbReference type="RefSeq" id="WP_390213584.1">
    <property type="nucleotide sequence ID" value="NZ_JBHLXJ010000015.1"/>
</dbReference>
<dbReference type="SMART" id="SM00065">
    <property type="entry name" value="GAF"/>
    <property type="match status" value="1"/>
</dbReference>
<dbReference type="InterPro" id="IPR003018">
    <property type="entry name" value="GAF"/>
</dbReference>
<evidence type="ECO:0000313" key="5">
    <source>
        <dbReference type="EMBL" id="MFC0351028.1"/>
    </source>
</evidence>
<accession>A0ABV6IGT2</accession>
<dbReference type="InterPro" id="IPR003661">
    <property type="entry name" value="HisK_dim/P_dom"/>
</dbReference>
<dbReference type="Pfam" id="PF13185">
    <property type="entry name" value="GAF_2"/>
    <property type="match status" value="1"/>
</dbReference>
<dbReference type="SUPFAM" id="SSF47384">
    <property type="entry name" value="Homodimeric domain of signal transducing histidine kinase"/>
    <property type="match status" value="1"/>
</dbReference>
<dbReference type="PANTHER" id="PTHR43547">
    <property type="entry name" value="TWO-COMPONENT HISTIDINE KINASE"/>
    <property type="match status" value="1"/>
</dbReference>
<dbReference type="InterPro" id="IPR003594">
    <property type="entry name" value="HATPase_dom"/>
</dbReference>
<evidence type="ECO:0000256" key="1">
    <source>
        <dbReference type="ARBA" id="ARBA00000085"/>
    </source>
</evidence>